<accession>A0A951PCN8</accession>
<evidence type="ECO:0000313" key="1">
    <source>
        <dbReference type="EMBL" id="MBW4467151.1"/>
    </source>
</evidence>
<protein>
    <submittedName>
        <fullName evidence="1">Uncharacterized protein</fullName>
    </submittedName>
</protein>
<reference evidence="1" key="2">
    <citation type="journal article" date="2022" name="Microbiol. Resour. Announc.">
        <title>Metagenome Sequencing to Explore Phylogenomics of Terrestrial Cyanobacteria.</title>
        <authorList>
            <person name="Ward R.D."/>
            <person name="Stajich J.E."/>
            <person name="Johansen J.R."/>
            <person name="Huntemann M."/>
            <person name="Clum A."/>
            <person name="Foster B."/>
            <person name="Foster B."/>
            <person name="Roux S."/>
            <person name="Palaniappan K."/>
            <person name="Varghese N."/>
            <person name="Mukherjee S."/>
            <person name="Reddy T.B.K."/>
            <person name="Daum C."/>
            <person name="Copeland A."/>
            <person name="Chen I.A."/>
            <person name="Ivanova N.N."/>
            <person name="Kyrpides N.C."/>
            <person name="Shapiro N."/>
            <person name="Eloe-Fadrosh E.A."/>
            <person name="Pietrasiak N."/>
        </authorList>
    </citation>
    <scope>NUCLEOTIDE SEQUENCE</scope>
    <source>
        <strain evidence="1">GSE-TBD4-15B</strain>
    </source>
</reference>
<name>A0A951PCN8_9CYAN</name>
<organism evidence="1 2">
    <name type="scientific">Pegethrix bostrychoides GSE-TBD4-15B</name>
    <dbReference type="NCBI Taxonomy" id="2839662"/>
    <lineage>
        <taxon>Bacteria</taxon>
        <taxon>Bacillati</taxon>
        <taxon>Cyanobacteriota</taxon>
        <taxon>Cyanophyceae</taxon>
        <taxon>Oculatellales</taxon>
        <taxon>Oculatellaceae</taxon>
        <taxon>Pegethrix</taxon>
    </lineage>
</organism>
<sequence>MKRPSPQRQIGMRLFLLGGAVAVIAGLSTDIQETIAAQRSSRPESCAGDLNPQAKISRDQLATFLTISEREPKVQVQDVLQAPYCQLPGLEVRAGVAAERAVYQLAFDPQTWLVVLFEGNEYAGYQLQVLR</sequence>
<reference evidence="1" key="1">
    <citation type="submission" date="2021-05" db="EMBL/GenBank/DDBJ databases">
        <authorList>
            <person name="Pietrasiak N."/>
            <person name="Ward R."/>
            <person name="Stajich J.E."/>
            <person name="Kurbessoian T."/>
        </authorList>
    </citation>
    <scope>NUCLEOTIDE SEQUENCE</scope>
    <source>
        <strain evidence="1">GSE-TBD4-15B</strain>
    </source>
</reference>
<proteinExistence type="predicted"/>
<gene>
    <name evidence="1" type="ORF">KME07_17130</name>
</gene>
<evidence type="ECO:0000313" key="2">
    <source>
        <dbReference type="Proteomes" id="UP000707356"/>
    </source>
</evidence>
<dbReference type="EMBL" id="JAHHHV010000074">
    <property type="protein sequence ID" value="MBW4467151.1"/>
    <property type="molecule type" value="Genomic_DNA"/>
</dbReference>
<dbReference type="Proteomes" id="UP000707356">
    <property type="component" value="Unassembled WGS sequence"/>
</dbReference>
<comment type="caution">
    <text evidence="1">The sequence shown here is derived from an EMBL/GenBank/DDBJ whole genome shotgun (WGS) entry which is preliminary data.</text>
</comment>
<dbReference type="AlphaFoldDB" id="A0A951PCN8"/>